<dbReference type="Proteomes" id="UP000593561">
    <property type="component" value="Unassembled WGS sequence"/>
</dbReference>
<keyword evidence="3" id="KW-1185">Reference proteome</keyword>
<reference evidence="2 3" key="1">
    <citation type="journal article" date="2019" name="Genome Biol. Evol.">
        <title>Insights into the evolution of the New World diploid cottons (Gossypium, subgenus Houzingenia) based on genome sequencing.</title>
        <authorList>
            <person name="Grover C.E."/>
            <person name="Arick M.A. 2nd"/>
            <person name="Thrash A."/>
            <person name="Conover J.L."/>
            <person name="Sanders W.S."/>
            <person name="Peterson D.G."/>
            <person name="Frelichowski J.E."/>
            <person name="Scheffler J.A."/>
            <person name="Scheffler B.E."/>
            <person name="Wendel J.F."/>
        </authorList>
    </citation>
    <scope>NUCLEOTIDE SEQUENCE [LARGE SCALE GENOMIC DNA]</scope>
    <source>
        <strain evidence="2">27</strain>
        <tissue evidence="2">Leaf</tissue>
    </source>
</reference>
<proteinExistence type="predicted"/>
<sequence>MRLGLSCTNLRNKVLSGSIQRFNELMLQISELSGKKIFYWLKYRLKPWAKQKLHRLSITELTVAVAEAESFIELGLKKDKFEFSKPKETGNGRGDHDEDGNKNNRNGKNDGNERLHNGKVKPNNKSNGPIKCFLCDGQYMVRDYPKKSMFSAIGGDDELDKAFMRLGSIVCFIEAKRVKENEKKPM</sequence>
<evidence type="ECO:0000313" key="2">
    <source>
        <dbReference type="EMBL" id="MBA0612652.1"/>
    </source>
</evidence>
<dbReference type="AlphaFoldDB" id="A0A7J8RH07"/>
<evidence type="ECO:0000256" key="1">
    <source>
        <dbReference type="SAM" id="MobiDB-lite"/>
    </source>
</evidence>
<feature type="region of interest" description="Disordered" evidence="1">
    <location>
        <begin position="85"/>
        <end position="124"/>
    </location>
</feature>
<protein>
    <submittedName>
        <fullName evidence="2">Uncharacterized protein</fullName>
    </submittedName>
</protein>
<evidence type="ECO:0000313" key="3">
    <source>
        <dbReference type="Proteomes" id="UP000593561"/>
    </source>
</evidence>
<comment type="caution">
    <text evidence="2">The sequence shown here is derived from an EMBL/GenBank/DDBJ whole genome shotgun (WGS) entry which is preliminary data.</text>
</comment>
<accession>A0A7J8RH07</accession>
<feature type="compositionally biased region" description="Basic and acidic residues" evidence="1">
    <location>
        <begin position="85"/>
        <end position="116"/>
    </location>
</feature>
<feature type="non-terminal residue" evidence="2">
    <location>
        <position position="186"/>
    </location>
</feature>
<gene>
    <name evidence="2" type="ORF">Godav_013232</name>
</gene>
<name>A0A7J8RH07_GOSDV</name>
<dbReference type="EMBL" id="JABFAC010000005">
    <property type="protein sequence ID" value="MBA0612652.1"/>
    <property type="molecule type" value="Genomic_DNA"/>
</dbReference>
<organism evidence="2 3">
    <name type="scientific">Gossypium davidsonii</name>
    <name type="common">Davidson's cotton</name>
    <name type="synonym">Gossypium klotzschianum subsp. davidsonii</name>
    <dbReference type="NCBI Taxonomy" id="34287"/>
    <lineage>
        <taxon>Eukaryota</taxon>
        <taxon>Viridiplantae</taxon>
        <taxon>Streptophyta</taxon>
        <taxon>Embryophyta</taxon>
        <taxon>Tracheophyta</taxon>
        <taxon>Spermatophyta</taxon>
        <taxon>Magnoliopsida</taxon>
        <taxon>eudicotyledons</taxon>
        <taxon>Gunneridae</taxon>
        <taxon>Pentapetalae</taxon>
        <taxon>rosids</taxon>
        <taxon>malvids</taxon>
        <taxon>Malvales</taxon>
        <taxon>Malvaceae</taxon>
        <taxon>Malvoideae</taxon>
        <taxon>Gossypium</taxon>
    </lineage>
</organism>